<evidence type="ECO:0000313" key="2">
    <source>
        <dbReference type="Proteomes" id="UP000758856"/>
    </source>
</evidence>
<accession>A0ABS2T331</accession>
<dbReference type="Proteomes" id="UP000758856">
    <property type="component" value="Unassembled WGS sequence"/>
</dbReference>
<comment type="caution">
    <text evidence="1">The sequence shown here is derived from an EMBL/GenBank/DDBJ whole genome shotgun (WGS) entry which is preliminary data.</text>
</comment>
<dbReference type="EMBL" id="JAFBCY010000001">
    <property type="protein sequence ID" value="MBM7850568.1"/>
    <property type="molecule type" value="Genomic_DNA"/>
</dbReference>
<organism evidence="1 2">
    <name type="scientific">Methylopila capsulata</name>
    <dbReference type="NCBI Taxonomy" id="61654"/>
    <lineage>
        <taxon>Bacteria</taxon>
        <taxon>Pseudomonadati</taxon>
        <taxon>Pseudomonadota</taxon>
        <taxon>Alphaproteobacteria</taxon>
        <taxon>Hyphomicrobiales</taxon>
        <taxon>Methylopilaceae</taxon>
        <taxon>Methylopila</taxon>
    </lineage>
</organism>
<gene>
    <name evidence="1" type="ORF">JOD31_000780</name>
</gene>
<name>A0ABS2T331_9HYPH</name>
<proteinExistence type="predicted"/>
<reference evidence="1 2" key="1">
    <citation type="submission" date="2021-01" db="EMBL/GenBank/DDBJ databases">
        <title>Genomic Encyclopedia of Type Strains, Phase IV (KMG-IV): sequencing the most valuable type-strain genomes for metagenomic binning, comparative biology and taxonomic classification.</title>
        <authorList>
            <person name="Goeker M."/>
        </authorList>
    </citation>
    <scope>NUCLEOTIDE SEQUENCE [LARGE SCALE GENOMIC DNA]</scope>
    <source>
        <strain evidence="1 2">DSM 6130</strain>
    </source>
</reference>
<protein>
    <submittedName>
        <fullName evidence="1">Uncharacterized protein</fullName>
    </submittedName>
</protein>
<sequence>MTIASLVNAEFDGGSPMTGRLSVAAGAAW</sequence>
<evidence type="ECO:0000313" key="1">
    <source>
        <dbReference type="EMBL" id="MBM7850568.1"/>
    </source>
</evidence>
<keyword evidence="2" id="KW-1185">Reference proteome</keyword>